<proteinExistence type="predicted"/>
<sequence length="76" mass="8776">MPTVLAGYERVMINGIPVWKNKSNEYYAYEPDVATNPICIGSQSTGIMVDWEKYYLVRLNEYRENLASRVRAGNKK</sequence>
<name>A0A6C0K0T6_9ZZZZ</name>
<evidence type="ECO:0000313" key="1">
    <source>
        <dbReference type="EMBL" id="QHU09664.1"/>
    </source>
</evidence>
<protein>
    <submittedName>
        <fullName evidence="1">Uncharacterized protein</fullName>
    </submittedName>
</protein>
<accession>A0A6C0K0T6</accession>
<dbReference type="AlphaFoldDB" id="A0A6C0K0T6"/>
<reference evidence="1" key="1">
    <citation type="journal article" date="2020" name="Nature">
        <title>Giant virus diversity and host interactions through global metagenomics.</title>
        <authorList>
            <person name="Schulz F."/>
            <person name="Roux S."/>
            <person name="Paez-Espino D."/>
            <person name="Jungbluth S."/>
            <person name="Walsh D.A."/>
            <person name="Denef V.J."/>
            <person name="McMahon K.D."/>
            <person name="Konstantinidis K.T."/>
            <person name="Eloe-Fadrosh E.A."/>
            <person name="Kyrpides N.C."/>
            <person name="Woyke T."/>
        </authorList>
    </citation>
    <scope>NUCLEOTIDE SEQUENCE</scope>
    <source>
        <strain evidence="1">GVMAG-S-1101164-105</strain>
    </source>
</reference>
<organism evidence="1">
    <name type="scientific">viral metagenome</name>
    <dbReference type="NCBI Taxonomy" id="1070528"/>
    <lineage>
        <taxon>unclassified sequences</taxon>
        <taxon>metagenomes</taxon>
        <taxon>organismal metagenomes</taxon>
    </lineage>
</organism>
<dbReference type="EMBL" id="MN740741">
    <property type="protein sequence ID" value="QHU09664.1"/>
    <property type="molecule type" value="Genomic_DNA"/>
</dbReference>